<organism evidence="1 2">
    <name type="scientific">Vermiconidia calcicola</name>
    <dbReference type="NCBI Taxonomy" id="1690605"/>
    <lineage>
        <taxon>Eukaryota</taxon>
        <taxon>Fungi</taxon>
        <taxon>Dikarya</taxon>
        <taxon>Ascomycota</taxon>
        <taxon>Pezizomycotina</taxon>
        <taxon>Dothideomycetes</taxon>
        <taxon>Dothideomycetidae</taxon>
        <taxon>Mycosphaerellales</taxon>
        <taxon>Extremaceae</taxon>
        <taxon>Vermiconidia</taxon>
    </lineage>
</organism>
<keyword evidence="2" id="KW-1185">Reference proteome</keyword>
<gene>
    <name evidence="1" type="ORF">LTR37_003286</name>
</gene>
<protein>
    <submittedName>
        <fullName evidence="1">Uncharacterized protein</fullName>
    </submittedName>
</protein>
<dbReference type="Proteomes" id="UP001281147">
    <property type="component" value="Unassembled WGS sequence"/>
</dbReference>
<sequence length="120" mass="12940">MLAKAYSIKRESREEGDVPLDEYFETCAPLIRVVPPNEYRTDIVPGSLEQARARSNVDSESLLLACTSVTGTKLELTVTVLANTVTVIPVEPSSSWEFPLEPMAATQVINASQSSAVPGS</sequence>
<name>A0ACC3NQH8_9PEZI</name>
<accession>A0ACC3NQH8</accession>
<evidence type="ECO:0000313" key="2">
    <source>
        <dbReference type="Proteomes" id="UP001281147"/>
    </source>
</evidence>
<reference evidence="1" key="1">
    <citation type="submission" date="2023-07" db="EMBL/GenBank/DDBJ databases">
        <title>Black Yeasts Isolated from many extreme environments.</title>
        <authorList>
            <person name="Coleine C."/>
            <person name="Stajich J.E."/>
            <person name="Selbmann L."/>
        </authorList>
    </citation>
    <scope>NUCLEOTIDE SEQUENCE</scope>
    <source>
        <strain evidence="1">CCFEE 5714</strain>
    </source>
</reference>
<proteinExistence type="predicted"/>
<evidence type="ECO:0000313" key="1">
    <source>
        <dbReference type="EMBL" id="KAK3720996.1"/>
    </source>
</evidence>
<dbReference type="EMBL" id="JAUTXU010000019">
    <property type="protein sequence ID" value="KAK3720996.1"/>
    <property type="molecule type" value="Genomic_DNA"/>
</dbReference>
<comment type="caution">
    <text evidence="1">The sequence shown here is derived from an EMBL/GenBank/DDBJ whole genome shotgun (WGS) entry which is preliminary data.</text>
</comment>